<dbReference type="Proteomes" id="UP000050525">
    <property type="component" value="Unassembled WGS sequence"/>
</dbReference>
<dbReference type="AlphaFoldDB" id="A0A151NUG0"/>
<name>A0A151NUG0_ALLMI</name>
<accession>A0A151NUG0</accession>
<organism evidence="1 2">
    <name type="scientific">Alligator mississippiensis</name>
    <name type="common">American alligator</name>
    <dbReference type="NCBI Taxonomy" id="8496"/>
    <lineage>
        <taxon>Eukaryota</taxon>
        <taxon>Metazoa</taxon>
        <taxon>Chordata</taxon>
        <taxon>Craniata</taxon>
        <taxon>Vertebrata</taxon>
        <taxon>Euteleostomi</taxon>
        <taxon>Archelosauria</taxon>
        <taxon>Archosauria</taxon>
        <taxon>Crocodylia</taxon>
        <taxon>Alligatoridae</taxon>
        <taxon>Alligatorinae</taxon>
        <taxon>Alligator</taxon>
    </lineage>
</organism>
<comment type="caution">
    <text evidence="1">The sequence shown here is derived from an EMBL/GenBank/DDBJ whole genome shotgun (WGS) entry which is preliminary data.</text>
</comment>
<evidence type="ECO:0000313" key="2">
    <source>
        <dbReference type="Proteomes" id="UP000050525"/>
    </source>
</evidence>
<protein>
    <submittedName>
        <fullName evidence="1">Uncharacterized protein</fullName>
    </submittedName>
</protein>
<reference evidence="1 2" key="1">
    <citation type="journal article" date="2012" name="Genome Biol.">
        <title>Sequencing three crocodilian genomes to illuminate the evolution of archosaurs and amniotes.</title>
        <authorList>
            <person name="St John J.A."/>
            <person name="Braun E.L."/>
            <person name="Isberg S.R."/>
            <person name="Miles L.G."/>
            <person name="Chong A.Y."/>
            <person name="Gongora J."/>
            <person name="Dalzell P."/>
            <person name="Moran C."/>
            <person name="Bed'hom B."/>
            <person name="Abzhanov A."/>
            <person name="Burgess S.C."/>
            <person name="Cooksey A.M."/>
            <person name="Castoe T.A."/>
            <person name="Crawford N.G."/>
            <person name="Densmore L.D."/>
            <person name="Drew J.C."/>
            <person name="Edwards S.V."/>
            <person name="Faircloth B.C."/>
            <person name="Fujita M.K."/>
            <person name="Greenwold M.J."/>
            <person name="Hoffmann F.G."/>
            <person name="Howard J.M."/>
            <person name="Iguchi T."/>
            <person name="Janes D.E."/>
            <person name="Khan S.Y."/>
            <person name="Kohno S."/>
            <person name="de Koning A.J."/>
            <person name="Lance S.L."/>
            <person name="McCarthy F.M."/>
            <person name="McCormack J.E."/>
            <person name="Merchant M.E."/>
            <person name="Peterson D.G."/>
            <person name="Pollock D.D."/>
            <person name="Pourmand N."/>
            <person name="Raney B.J."/>
            <person name="Roessler K.A."/>
            <person name="Sanford J.R."/>
            <person name="Sawyer R.H."/>
            <person name="Schmidt C.J."/>
            <person name="Triplett E.W."/>
            <person name="Tuberville T.D."/>
            <person name="Venegas-Anaya M."/>
            <person name="Howard J.T."/>
            <person name="Jarvis E.D."/>
            <person name="Guillette L.J.Jr."/>
            <person name="Glenn T.C."/>
            <person name="Green R.E."/>
            <person name="Ray D.A."/>
        </authorList>
    </citation>
    <scope>NUCLEOTIDE SEQUENCE [LARGE SCALE GENOMIC DNA]</scope>
    <source>
        <strain evidence="1">KSC_2009_1</strain>
    </source>
</reference>
<keyword evidence="2" id="KW-1185">Reference proteome</keyword>
<evidence type="ECO:0000313" key="1">
    <source>
        <dbReference type="EMBL" id="KYO40055.1"/>
    </source>
</evidence>
<proteinExistence type="predicted"/>
<sequence>MICILFSPEILGYEWNPGFHVSNTAMKTGPMVGDIMGYDKRMFWLLQPPTSLTVQCNPVLPEINTEQSMHQLNALIGISFKHLR</sequence>
<dbReference type="EMBL" id="AKHW03002098">
    <property type="protein sequence ID" value="KYO40055.1"/>
    <property type="molecule type" value="Genomic_DNA"/>
</dbReference>
<gene>
    <name evidence="1" type="ORF">Y1Q_0006588</name>
</gene>